<evidence type="ECO:0000313" key="2">
    <source>
        <dbReference type="Proteomes" id="UP000276133"/>
    </source>
</evidence>
<protein>
    <submittedName>
        <fullName evidence="1">Uncharacterized protein</fullName>
    </submittedName>
</protein>
<accession>A0A3M7Q183</accession>
<feature type="non-terminal residue" evidence="1">
    <location>
        <position position="1"/>
    </location>
</feature>
<dbReference type="Proteomes" id="UP000276133">
    <property type="component" value="Unassembled WGS sequence"/>
</dbReference>
<comment type="caution">
    <text evidence="1">The sequence shown here is derived from an EMBL/GenBank/DDBJ whole genome shotgun (WGS) entry which is preliminary data.</text>
</comment>
<gene>
    <name evidence="1" type="ORF">BpHYR1_047104</name>
</gene>
<evidence type="ECO:0000313" key="1">
    <source>
        <dbReference type="EMBL" id="RNA04974.1"/>
    </source>
</evidence>
<dbReference type="EMBL" id="REGN01007900">
    <property type="protein sequence ID" value="RNA04974.1"/>
    <property type="molecule type" value="Genomic_DNA"/>
</dbReference>
<proteinExistence type="predicted"/>
<organism evidence="1 2">
    <name type="scientific">Brachionus plicatilis</name>
    <name type="common">Marine rotifer</name>
    <name type="synonym">Brachionus muelleri</name>
    <dbReference type="NCBI Taxonomy" id="10195"/>
    <lineage>
        <taxon>Eukaryota</taxon>
        <taxon>Metazoa</taxon>
        <taxon>Spiralia</taxon>
        <taxon>Gnathifera</taxon>
        <taxon>Rotifera</taxon>
        <taxon>Eurotatoria</taxon>
        <taxon>Monogononta</taxon>
        <taxon>Pseudotrocha</taxon>
        <taxon>Ploima</taxon>
        <taxon>Brachionidae</taxon>
        <taxon>Brachionus</taxon>
    </lineage>
</organism>
<reference evidence="1 2" key="1">
    <citation type="journal article" date="2018" name="Sci. Rep.">
        <title>Genomic signatures of local adaptation to the degree of environmental predictability in rotifers.</title>
        <authorList>
            <person name="Franch-Gras L."/>
            <person name="Hahn C."/>
            <person name="Garcia-Roger E.M."/>
            <person name="Carmona M.J."/>
            <person name="Serra M."/>
            <person name="Gomez A."/>
        </authorList>
    </citation>
    <scope>NUCLEOTIDE SEQUENCE [LARGE SCALE GENOMIC DNA]</scope>
    <source>
        <strain evidence="1">HYR1</strain>
    </source>
</reference>
<sequence>SAELLNSKYMVPCDPVKYLDREYGPRHWESPESKNYTWKNVVYSGNWSDSDWPHSIKYYDKNGNLLKKKILEYVNKFQEKNLTSISNDEDWS</sequence>
<dbReference type="AlphaFoldDB" id="A0A3M7Q183"/>
<keyword evidence="2" id="KW-1185">Reference proteome</keyword>
<name>A0A3M7Q183_BRAPC</name>